<accession>F9RQX2</accession>
<dbReference type="eggNOG" id="ENOG5031PT1">
    <property type="taxonomic scope" value="Bacteria"/>
</dbReference>
<organism evidence="1 2">
    <name type="scientific">Vibrio scophthalmi LMG 19158</name>
    <dbReference type="NCBI Taxonomy" id="870967"/>
    <lineage>
        <taxon>Bacteria</taxon>
        <taxon>Pseudomonadati</taxon>
        <taxon>Pseudomonadota</taxon>
        <taxon>Gammaproteobacteria</taxon>
        <taxon>Vibrionales</taxon>
        <taxon>Vibrionaceae</taxon>
        <taxon>Vibrio</taxon>
    </lineage>
</organism>
<dbReference type="AlphaFoldDB" id="F9RQX2"/>
<dbReference type="Proteomes" id="UP000004349">
    <property type="component" value="Unassembled WGS sequence"/>
</dbReference>
<dbReference type="EMBL" id="AFWE01000175">
    <property type="protein sequence ID" value="EGU33558.1"/>
    <property type="molecule type" value="Genomic_DNA"/>
</dbReference>
<comment type="caution">
    <text evidence="1">The sequence shown here is derived from an EMBL/GenBank/DDBJ whole genome shotgun (WGS) entry which is preliminary data.</text>
</comment>
<evidence type="ECO:0000313" key="1">
    <source>
        <dbReference type="EMBL" id="EGU33558.1"/>
    </source>
</evidence>
<protein>
    <submittedName>
        <fullName evidence="1">Uncharacterized protein</fullName>
    </submittedName>
</protein>
<name>F9RQX2_9VIBR</name>
<sequence length="74" mass="7562">MAVATNNDHIEQADEALSYHNTGNETVCLVLPSTLGTITKTQSLAGHAPLSAANSVGNNEPAHAVCFSATIGLT</sequence>
<proteinExistence type="predicted"/>
<reference evidence="1 2" key="1">
    <citation type="journal article" date="2012" name="Int. J. Syst. Evol. Microbiol.">
        <title>Vibrio caribbeanicus sp. nov., isolated from the marine sponge Scleritoderma cyanea.</title>
        <authorList>
            <person name="Hoffmann M."/>
            <person name="Monday S.R."/>
            <person name="Allard M.W."/>
            <person name="Strain E.A."/>
            <person name="Whittaker P."/>
            <person name="Naum M."/>
            <person name="McCarthy P.J."/>
            <person name="Lopez J.V."/>
            <person name="Fischer M."/>
            <person name="Brown E.W."/>
        </authorList>
    </citation>
    <scope>NUCLEOTIDE SEQUENCE [LARGE SCALE GENOMIC DNA]</scope>
    <source>
        <strain evidence="1 2">LMG 19158</strain>
    </source>
</reference>
<evidence type="ECO:0000313" key="2">
    <source>
        <dbReference type="Proteomes" id="UP000004349"/>
    </source>
</evidence>
<gene>
    <name evidence="1" type="ORF">VIS19158_09652</name>
</gene>